<dbReference type="EMBL" id="LYCR01000090">
    <property type="protein sequence ID" value="OGM42416.1"/>
    <property type="molecule type" value="Genomic_DNA"/>
</dbReference>
<dbReference type="GO" id="GO:0003924">
    <property type="term" value="F:GTPase activity"/>
    <property type="evidence" value="ECO:0007669"/>
    <property type="project" value="InterPro"/>
</dbReference>
<comment type="caution">
    <text evidence="7">The sequence shown here is derived from an EMBL/GenBank/DDBJ whole genome shotgun (WGS) entry which is preliminary data.</text>
</comment>
<dbReference type="RefSeq" id="XP_022386133.1">
    <property type="nucleotide sequence ID" value="XM_022535517.1"/>
</dbReference>
<proteinExistence type="predicted"/>
<feature type="region of interest" description="Disordered" evidence="6">
    <location>
        <begin position="286"/>
        <end position="312"/>
    </location>
</feature>
<protein>
    <recommendedName>
        <fullName evidence="9">G-protein alpha subunit-domain-containing protein</fullName>
    </recommendedName>
</protein>
<dbReference type="GO" id="GO:0046872">
    <property type="term" value="F:metal ion binding"/>
    <property type="evidence" value="ECO:0007669"/>
    <property type="project" value="UniProtKB-KW"/>
</dbReference>
<dbReference type="GO" id="GO:0005834">
    <property type="term" value="C:heterotrimeric G-protein complex"/>
    <property type="evidence" value="ECO:0007669"/>
    <property type="project" value="TreeGrafter"/>
</dbReference>
<dbReference type="GO" id="GO:0031683">
    <property type="term" value="F:G-protein beta/gamma-subunit complex binding"/>
    <property type="evidence" value="ECO:0007669"/>
    <property type="project" value="InterPro"/>
</dbReference>
<dbReference type="SUPFAM" id="SSF52540">
    <property type="entry name" value="P-loop containing nucleoside triphosphate hydrolases"/>
    <property type="match status" value="1"/>
</dbReference>
<dbReference type="STRING" id="109264.A0A1F7ZSI0"/>
<dbReference type="InterPro" id="IPR027417">
    <property type="entry name" value="P-loop_NTPase"/>
</dbReference>
<dbReference type="FunFam" id="3.40.50.300:FF:000692">
    <property type="entry name" value="Guanine nucleotide-binding protein subunit alpha"/>
    <property type="match status" value="1"/>
</dbReference>
<dbReference type="PANTHER" id="PTHR10218:SF248">
    <property type="entry name" value="GUANINE NUCLEOTIDE-BINDING PROTEIN-LIKE ALPHA-11 SUBUNIT"/>
    <property type="match status" value="1"/>
</dbReference>
<dbReference type="SMART" id="SM00275">
    <property type="entry name" value="G_alpha"/>
    <property type="match status" value="1"/>
</dbReference>
<dbReference type="GO" id="GO:0005737">
    <property type="term" value="C:cytoplasm"/>
    <property type="evidence" value="ECO:0007669"/>
    <property type="project" value="TreeGrafter"/>
</dbReference>
<feature type="binding site" evidence="5">
    <location>
        <position position="397"/>
    </location>
    <ligand>
        <name>Mg(2+)</name>
        <dbReference type="ChEBI" id="CHEBI:18420"/>
    </ligand>
</feature>
<dbReference type="InterPro" id="IPR001019">
    <property type="entry name" value="Gprotein_alpha_su"/>
</dbReference>
<evidence type="ECO:0000256" key="2">
    <source>
        <dbReference type="ARBA" id="ARBA00022741"/>
    </source>
</evidence>
<dbReference type="OrthoDB" id="5817230at2759"/>
<dbReference type="GO" id="GO:0005525">
    <property type="term" value="F:GTP binding"/>
    <property type="evidence" value="ECO:0007669"/>
    <property type="project" value="UniProtKB-KW"/>
</dbReference>
<name>A0A1F7ZSI0_9EURO</name>
<reference evidence="7 8" key="1">
    <citation type="journal article" date="2016" name="Genome Biol. Evol.">
        <title>Draft genome sequence of an aflatoxigenic Aspergillus species, A. bombycis.</title>
        <authorList>
            <person name="Moore G.G."/>
            <person name="Mack B.M."/>
            <person name="Beltz S.B."/>
            <person name="Gilbert M.K."/>
        </authorList>
    </citation>
    <scope>NUCLEOTIDE SEQUENCE [LARGE SCALE GENOMIC DNA]</scope>
    <source>
        <strain evidence="8">NRRL 26010</strain>
    </source>
</reference>
<keyword evidence="2" id="KW-0547">Nucleotide-binding</keyword>
<evidence type="ECO:0000313" key="8">
    <source>
        <dbReference type="Proteomes" id="UP000179179"/>
    </source>
</evidence>
<dbReference type="Proteomes" id="UP000179179">
    <property type="component" value="Unassembled WGS sequence"/>
</dbReference>
<feature type="binding site" evidence="5">
    <location>
        <position position="542"/>
    </location>
    <ligand>
        <name>Mg(2+)</name>
        <dbReference type="ChEBI" id="CHEBI:18420"/>
    </ligand>
</feature>
<evidence type="ECO:0000313" key="7">
    <source>
        <dbReference type="EMBL" id="OGM42416.1"/>
    </source>
</evidence>
<dbReference type="Gene3D" id="1.10.400.10">
    <property type="entry name" value="GI Alpha 1, domain 2-like"/>
    <property type="match status" value="1"/>
</dbReference>
<dbReference type="PRINTS" id="PR00318">
    <property type="entry name" value="GPROTEINA"/>
</dbReference>
<dbReference type="AlphaFoldDB" id="A0A1F7ZSI0"/>
<evidence type="ECO:0000256" key="4">
    <source>
        <dbReference type="ARBA" id="ARBA00023224"/>
    </source>
</evidence>
<evidence type="ECO:0000256" key="1">
    <source>
        <dbReference type="ARBA" id="ARBA00022723"/>
    </source>
</evidence>
<dbReference type="GeneID" id="34451778"/>
<sequence length="727" mass="81244">MNSGYVKGRRLLQQFTLSNSLKMDPLSIVGAVGSILGIIDLATRSIKTLTDLQGRYTSIGLRARILIGQLSTLNAALGQIKHVLDLLGPGSPIGEDSQISADITTSLSCCEAIMSLLDQRLSRMQEDHLTMRDKTGILWHEKETTDFQSLLNNQVNALNLLLTALQCKSIIEQSLFLQRSESRVVFNRIKDDTSSLLWLRDSDSEMTKKSTVAEDLSLIETRFAFDSDLFSSRVYCSAARSSMVHALKGTVVKPLYKEASIVPDDNATERAFSIMSDEEASIVWRPTESNPNQRHPSRSTNAGRAWSLREGLSRPRTAPSLVSIMLPSKQRSRATSLISVRQAKKSSQWLSSIGLWNLWGGEASPYPSSADSIMETARVEPVSQRVLLLGSSKSGKSTALNVLNLLVGCPSDMSQLFQSRLTILESLNNQLRQLLEVGEPLFSTGDSAYQEYAAMRSASDSVTQLLETLHEMYMPWRQTRMAEINREMKGIWGYIQRCGFLDEVILETIDDGAEYLLNSLERITEPDYMPTLEDTLWCYTRSTGITLARYTNGPSEVIFCDASGSRGERKKWSRIFDGATKVLYFVDAGSYDQVLTEENCANRLAEELTLFDSICSAAKLSHTEIVLFIHKMDKLERKLRTVPFDSTIFDQWGTFSGEPQSVDDVRDYLYNTFSAIAQRSSRSVSVTFTSLRKPEELGKTILSYASSVVNMVRKNAIPSSLRFGFKQ</sequence>
<keyword evidence="1 5" id="KW-0479">Metal-binding</keyword>
<evidence type="ECO:0008006" key="9">
    <source>
        <dbReference type="Google" id="ProtNLM"/>
    </source>
</evidence>
<dbReference type="PANTHER" id="PTHR10218">
    <property type="entry name" value="GTP-BINDING PROTEIN ALPHA SUBUNIT"/>
    <property type="match status" value="1"/>
</dbReference>
<evidence type="ECO:0000256" key="6">
    <source>
        <dbReference type="SAM" id="MobiDB-lite"/>
    </source>
</evidence>
<evidence type="ECO:0000256" key="5">
    <source>
        <dbReference type="PIRSR" id="PIRSR601019-2"/>
    </source>
</evidence>
<keyword evidence="8" id="KW-1185">Reference proteome</keyword>
<dbReference type="PROSITE" id="PS51882">
    <property type="entry name" value="G_ALPHA"/>
    <property type="match status" value="1"/>
</dbReference>
<keyword evidence="4" id="KW-0807">Transducer</keyword>
<evidence type="ECO:0000256" key="3">
    <source>
        <dbReference type="ARBA" id="ARBA00023134"/>
    </source>
</evidence>
<organism evidence="7 8">
    <name type="scientific">Aspergillus bombycis</name>
    <dbReference type="NCBI Taxonomy" id="109264"/>
    <lineage>
        <taxon>Eukaryota</taxon>
        <taxon>Fungi</taxon>
        <taxon>Dikarya</taxon>
        <taxon>Ascomycota</taxon>
        <taxon>Pezizomycotina</taxon>
        <taxon>Eurotiomycetes</taxon>
        <taxon>Eurotiomycetidae</taxon>
        <taxon>Eurotiales</taxon>
        <taxon>Aspergillaceae</taxon>
        <taxon>Aspergillus</taxon>
    </lineage>
</organism>
<accession>A0A1F7ZSI0</accession>
<dbReference type="SUPFAM" id="SSF47895">
    <property type="entry name" value="Transducin (alpha subunit), insertion domain"/>
    <property type="match status" value="1"/>
</dbReference>
<keyword evidence="5" id="KW-0460">Magnesium</keyword>
<keyword evidence="3" id="KW-0342">GTP-binding</keyword>
<dbReference type="GO" id="GO:0007188">
    <property type="term" value="P:adenylate cyclase-modulating G protein-coupled receptor signaling pathway"/>
    <property type="evidence" value="ECO:0007669"/>
    <property type="project" value="TreeGrafter"/>
</dbReference>
<dbReference type="Gene3D" id="3.40.50.300">
    <property type="entry name" value="P-loop containing nucleotide triphosphate hydrolases"/>
    <property type="match status" value="1"/>
</dbReference>
<gene>
    <name evidence="7" type="ORF">ABOM_008388</name>
</gene>
<dbReference type="Pfam" id="PF00503">
    <property type="entry name" value="G-alpha"/>
    <property type="match status" value="1"/>
</dbReference>
<dbReference type="InterPro" id="IPR011025">
    <property type="entry name" value="GproteinA_insert"/>
</dbReference>
<feature type="compositionally biased region" description="Polar residues" evidence="6">
    <location>
        <begin position="287"/>
        <end position="302"/>
    </location>
</feature>
<dbReference type="GO" id="GO:0001664">
    <property type="term" value="F:G protein-coupled receptor binding"/>
    <property type="evidence" value="ECO:0007669"/>
    <property type="project" value="TreeGrafter"/>
</dbReference>